<protein>
    <submittedName>
        <fullName evidence="1">Helix-turn-helix domain-containing protein</fullName>
    </submittedName>
</protein>
<dbReference type="Pfam" id="PF13384">
    <property type="entry name" value="HTH_23"/>
    <property type="match status" value="1"/>
</dbReference>
<dbReference type="AlphaFoldDB" id="A0A8J6MBV5"/>
<reference evidence="1" key="1">
    <citation type="submission" date="2020-08" db="EMBL/GenBank/DDBJ databases">
        <title>Genome public.</title>
        <authorList>
            <person name="Liu C."/>
            <person name="Sun Q."/>
        </authorList>
    </citation>
    <scope>NUCLEOTIDE SEQUENCE</scope>
    <source>
        <strain evidence="1">NSJ-52</strain>
    </source>
</reference>
<accession>A0A8J6MBV5</accession>
<dbReference type="Proteomes" id="UP000607645">
    <property type="component" value="Unassembled WGS sequence"/>
</dbReference>
<name>A0A8J6MBV5_9FIRM</name>
<evidence type="ECO:0000313" key="1">
    <source>
        <dbReference type="EMBL" id="MBC5736131.1"/>
    </source>
</evidence>
<sequence>MTSTKAAVKFAAAIESLYMGSQPDAAIDEALALPSGAALMWRVLNGCPPNEAGRRGGRRQSVNLPGLFRLHAQGLTDGAIARSLGVSRNSVYLWRNKLGLPPNG</sequence>
<evidence type="ECO:0000313" key="2">
    <source>
        <dbReference type="Proteomes" id="UP000607645"/>
    </source>
</evidence>
<dbReference type="RefSeq" id="WP_186918517.1">
    <property type="nucleotide sequence ID" value="NZ_JACOPQ010000002.1"/>
</dbReference>
<comment type="caution">
    <text evidence="1">The sequence shown here is derived from an EMBL/GenBank/DDBJ whole genome shotgun (WGS) entry which is preliminary data.</text>
</comment>
<dbReference type="Gene3D" id="1.10.10.60">
    <property type="entry name" value="Homeodomain-like"/>
    <property type="match status" value="1"/>
</dbReference>
<gene>
    <name evidence="1" type="ORF">H8S62_03790</name>
</gene>
<proteinExistence type="predicted"/>
<dbReference type="EMBL" id="JACOPQ010000002">
    <property type="protein sequence ID" value="MBC5736131.1"/>
    <property type="molecule type" value="Genomic_DNA"/>
</dbReference>
<organism evidence="1 2">
    <name type="scientific">Lawsonibacter faecis</name>
    <dbReference type="NCBI Taxonomy" id="2763052"/>
    <lineage>
        <taxon>Bacteria</taxon>
        <taxon>Bacillati</taxon>
        <taxon>Bacillota</taxon>
        <taxon>Clostridia</taxon>
        <taxon>Eubacteriales</taxon>
        <taxon>Oscillospiraceae</taxon>
        <taxon>Lawsonibacter</taxon>
    </lineage>
</organism>
<keyword evidence="2" id="KW-1185">Reference proteome</keyword>